<feature type="compositionally biased region" description="Low complexity" evidence="1">
    <location>
        <begin position="96"/>
        <end position="109"/>
    </location>
</feature>
<evidence type="ECO:0000313" key="2">
    <source>
        <dbReference type="EMBL" id="PSN95636.1"/>
    </source>
</evidence>
<accession>A0A2R6BAM6</accession>
<proteinExistence type="predicted"/>
<organism evidence="2 3">
    <name type="scientific">Candidatus Marsarchaeota G2 archaeon ECH_B_SAG-C16</name>
    <dbReference type="NCBI Taxonomy" id="1978163"/>
    <lineage>
        <taxon>Archaea</taxon>
        <taxon>Candidatus Marsarchaeota</taxon>
        <taxon>Candidatus Marsarchaeota group 2</taxon>
    </lineage>
</organism>
<dbReference type="Proteomes" id="UP000240681">
    <property type="component" value="Unassembled WGS sequence"/>
</dbReference>
<protein>
    <submittedName>
        <fullName evidence="2">Uncharacterized protein</fullName>
    </submittedName>
</protein>
<sequence length="109" mass="12090">AYPSYSVPRRRLLSLSQPLTPLCRQRRGEEREGGGVRYERFEATHSATITPQRRRGKHEAGWTQTEEESEPYQSAILEGGTKTVPSDPSRGSAPVSSAHSTLRHSSSDP</sequence>
<feature type="non-terminal residue" evidence="2">
    <location>
        <position position="1"/>
    </location>
</feature>
<name>A0A2R6BAM6_9ARCH</name>
<reference evidence="2 3" key="1">
    <citation type="submission" date="2017-04" db="EMBL/GenBank/DDBJ databases">
        <title>Novel microbial lineages endemic to geothermal iron-oxide mats fill important gaps in the evolutionary history of Archaea.</title>
        <authorList>
            <person name="Jay Z.J."/>
            <person name="Beam J.P."/>
            <person name="Dlakic M."/>
            <person name="Rusch D.B."/>
            <person name="Kozubal M.A."/>
            <person name="Inskeep W.P."/>
        </authorList>
    </citation>
    <scope>NUCLEOTIDE SEQUENCE [LARGE SCALE GENOMIC DNA]</scope>
    <source>
        <strain evidence="2">ECH_B_SAG-C16</strain>
    </source>
</reference>
<feature type="compositionally biased region" description="Basic and acidic residues" evidence="1">
    <location>
        <begin position="26"/>
        <end position="43"/>
    </location>
</feature>
<dbReference type="AlphaFoldDB" id="A0A2R6BAM6"/>
<gene>
    <name evidence="2" type="ORF">B9Q09_02880</name>
</gene>
<feature type="region of interest" description="Disordered" evidence="1">
    <location>
        <begin position="23"/>
        <end position="109"/>
    </location>
</feature>
<evidence type="ECO:0000256" key="1">
    <source>
        <dbReference type="SAM" id="MobiDB-lite"/>
    </source>
</evidence>
<comment type="caution">
    <text evidence="2">The sequence shown here is derived from an EMBL/GenBank/DDBJ whole genome shotgun (WGS) entry which is preliminary data.</text>
</comment>
<evidence type="ECO:0000313" key="3">
    <source>
        <dbReference type="Proteomes" id="UP000240681"/>
    </source>
</evidence>
<dbReference type="EMBL" id="NEXK01000058">
    <property type="protein sequence ID" value="PSN95636.1"/>
    <property type="molecule type" value="Genomic_DNA"/>
</dbReference>